<feature type="compositionally biased region" description="Polar residues" evidence="6">
    <location>
        <begin position="133"/>
        <end position="148"/>
    </location>
</feature>
<feature type="region of interest" description="Disordered" evidence="6">
    <location>
        <begin position="307"/>
        <end position="461"/>
    </location>
</feature>
<dbReference type="Gene3D" id="3.30.200.20">
    <property type="entry name" value="Phosphorylase Kinase, domain 1"/>
    <property type="match status" value="1"/>
</dbReference>
<feature type="compositionally biased region" description="Low complexity" evidence="6">
    <location>
        <begin position="422"/>
        <end position="431"/>
    </location>
</feature>
<gene>
    <name evidence="8" type="ORF">SODALDRAFT_361437</name>
</gene>
<dbReference type="Pfam" id="PF00069">
    <property type="entry name" value="Pkinase"/>
    <property type="match status" value="1"/>
</dbReference>
<protein>
    <recommendedName>
        <fullName evidence="7">Protein kinase domain-containing protein</fullName>
    </recommendedName>
</protein>
<feature type="compositionally biased region" description="Low complexity" evidence="6">
    <location>
        <begin position="561"/>
        <end position="570"/>
    </location>
</feature>
<feature type="compositionally biased region" description="Low complexity" evidence="6">
    <location>
        <begin position="38"/>
        <end position="70"/>
    </location>
</feature>
<dbReference type="InterPro" id="IPR008271">
    <property type="entry name" value="Ser/Thr_kinase_AS"/>
</dbReference>
<dbReference type="GeneID" id="39582842"/>
<dbReference type="STRING" id="1314773.A0A3N2PT68"/>
<proteinExistence type="inferred from homology"/>
<keyword evidence="3" id="KW-0418">Kinase</keyword>
<evidence type="ECO:0000256" key="6">
    <source>
        <dbReference type="SAM" id="MobiDB-lite"/>
    </source>
</evidence>
<sequence>MSFSNSGAGGTLTVPSPTHVHHVDVLATSVRSLRRSLSRSPSKFSLARTGSQSSESSRSSYSPAEQSPSRRYSPSISLRSHAQSHTPGQQSSQLPLLTPRSSAFSTTPQQPPPTNPYNFSSRPNSGLKLSLRSARSTAKQGSTSSRQLTRLRGSPKSPLKRTHSATDDTENALPAPSSTSASAGQDTPTPHPSSTPRSPLPRSSLPRRPLEKSSRHSLHLDVSGSTQRAIFKALEGNAEMSGIPGSGALKRSDALMDVDQPSLSSPVAKRRSLHGVSGVSTIANNDADVTSIFGGSTCAPNTSFEIHDDGNRGDYELSSTSSFIPPSEALPSPTPVPSIPRRTGSLRKSTLQQRQHDRSSWGRRSAANHLAQMGSEFSTPNVKNRPRLSLDQFCPPQLGRDSPFSNISFPAAPVQPDERGAQQQQQQQQQQPHPLSKSLTTSSSGNNLQEEDASSKDKVPPAIFARPVAPINFARSLPCGLGGPPVKEDDTVTPFKDVKPWPGAFMSTGLVSKVNRNPEEDNKLVMPDTPCKKPNGGFATYPPPPGSAFKRNAGRLSFGVPSSPFSPSTSQQRGSLGNAGKGLGLFHRLGPRSSSRRSSLLSLDGEDKKLMFDTLEDAPSGIDADDVPPTPTKQSLTSSLSSLTETSAENESPSANRTILVPLSAVRPMIPRESTGKCDGSPEGIEPKGDCDGSAEAAVHSAVSSDCGPSPPPRLSLPSLAGSRSRRGFHSSSPLRARLGSTTPLNSAKKMFAKAPSRNAASPVERRSPTTPQPSLAFPDASVLSISTSQETGSAKSTEDQSVLAAPVTPSGRDSFHASGTGLMTPVNARARGDDESLLHRFDRVELVGKGEFSMVYKVVKSASLRASFLSIFNGTPGRTSPGSPEPDRIYAVKKGRRPILGPKDRENKLREVRALQALTHADHVVRYVDSWEHDSYLFIQTEFCDEGSLDKFLGNVGRKGRLDDFRIWKITHDICLGLQSIHEAGFIHLDLKPANVFITFEGILKIGDFGLATPWPAAKGVDAEGDREYIGPEILRGKFDKPADIFSLGLIMVEMACNVVLPDNGPSWIALRSGDFSEVPSLTFSATTATQARDAAGVPTGLSQDEPIVHNTSTSDFALHEDSFDGNHGKYAFGDVHISGSSGSRRRPELQTPPDFMCDSFHPHSLDQLVRWMTKPDPSDRPTIQQLLGSGGLNWVAERRRAAATVFEGIWGPADDANGPEPSSRSDEDTEMTDMRAHCPGYRLGRRETRALGLRRSGHVGSTGIRHYDAMIGTYPV</sequence>
<reference evidence="8 9" key="1">
    <citation type="journal article" date="2018" name="Mol. Ecol.">
        <title>The obligate alkalophilic soda-lake fungus Sodiomyces alkalinus has shifted to a protein diet.</title>
        <authorList>
            <person name="Grum-Grzhimaylo A.A."/>
            <person name="Falkoski D.L."/>
            <person name="van den Heuvel J."/>
            <person name="Valero-Jimenez C.A."/>
            <person name="Min B."/>
            <person name="Choi I.G."/>
            <person name="Lipzen A."/>
            <person name="Daum C.G."/>
            <person name="Aanen D.K."/>
            <person name="Tsang A."/>
            <person name="Henrissat B."/>
            <person name="Bilanenko E.N."/>
            <person name="de Vries R.P."/>
            <person name="van Kan J.A.L."/>
            <person name="Grigoriev I.V."/>
            <person name="Debets A.J.M."/>
        </authorList>
    </citation>
    <scope>NUCLEOTIDE SEQUENCE [LARGE SCALE GENOMIC DNA]</scope>
    <source>
        <strain evidence="8 9">F11</strain>
    </source>
</reference>
<dbReference type="GO" id="GO:0005524">
    <property type="term" value="F:ATP binding"/>
    <property type="evidence" value="ECO:0007669"/>
    <property type="project" value="UniProtKB-KW"/>
</dbReference>
<feature type="region of interest" description="Disordered" evidence="6">
    <location>
        <begin position="616"/>
        <end position="823"/>
    </location>
</feature>
<comment type="similarity">
    <text evidence="5">Belongs to the protein kinase superfamily. Ser/Thr protein kinase family. GCN2 subfamily.</text>
</comment>
<accession>A0A3N2PT68</accession>
<feature type="compositionally biased region" description="Polar residues" evidence="6">
    <location>
        <begin position="72"/>
        <end position="105"/>
    </location>
</feature>
<dbReference type="GO" id="GO:0004713">
    <property type="term" value="F:protein tyrosine kinase activity"/>
    <property type="evidence" value="ECO:0007669"/>
    <property type="project" value="TreeGrafter"/>
</dbReference>
<feature type="region of interest" description="Disordered" evidence="6">
    <location>
        <begin position="560"/>
        <end position="602"/>
    </location>
</feature>
<keyword evidence="1" id="KW-0808">Transferase</keyword>
<evidence type="ECO:0000256" key="4">
    <source>
        <dbReference type="ARBA" id="ARBA00022840"/>
    </source>
</evidence>
<feature type="compositionally biased region" description="Polar residues" evidence="6">
    <location>
        <begin position="784"/>
        <end position="796"/>
    </location>
</feature>
<dbReference type="OrthoDB" id="5337378at2759"/>
<feature type="compositionally biased region" description="Polar residues" evidence="6">
    <location>
        <begin position="437"/>
        <end position="448"/>
    </location>
</feature>
<keyword evidence="9" id="KW-1185">Reference proteome</keyword>
<dbReference type="PROSITE" id="PS00108">
    <property type="entry name" value="PROTEIN_KINASE_ST"/>
    <property type="match status" value="1"/>
</dbReference>
<dbReference type="SUPFAM" id="SSF56112">
    <property type="entry name" value="Protein kinase-like (PK-like)"/>
    <property type="match status" value="1"/>
</dbReference>
<dbReference type="AlphaFoldDB" id="A0A3N2PT68"/>
<evidence type="ECO:0000313" key="8">
    <source>
        <dbReference type="EMBL" id="ROT37707.1"/>
    </source>
</evidence>
<dbReference type="GO" id="GO:0110031">
    <property type="term" value="P:negative regulation of G2/MI transition of meiotic cell cycle"/>
    <property type="evidence" value="ECO:0007669"/>
    <property type="project" value="TreeGrafter"/>
</dbReference>
<keyword evidence="2" id="KW-0547">Nucleotide-binding</keyword>
<organism evidence="8 9">
    <name type="scientific">Sodiomyces alkalinus (strain CBS 110278 / VKM F-3762 / F11)</name>
    <name type="common">Alkaliphilic filamentous fungus</name>
    <dbReference type="NCBI Taxonomy" id="1314773"/>
    <lineage>
        <taxon>Eukaryota</taxon>
        <taxon>Fungi</taxon>
        <taxon>Dikarya</taxon>
        <taxon>Ascomycota</taxon>
        <taxon>Pezizomycotina</taxon>
        <taxon>Sordariomycetes</taxon>
        <taxon>Hypocreomycetidae</taxon>
        <taxon>Glomerellales</taxon>
        <taxon>Plectosphaerellaceae</taxon>
        <taxon>Sodiomyces</taxon>
    </lineage>
</organism>
<dbReference type="InterPro" id="IPR050339">
    <property type="entry name" value="CC_SR_Kinase"/>
</dbReference>
<keyword evidence="4" id="KW-0067">ATP-binding</keyword>
<evidence type="ECO:0000313" key="9">
    <source>
        <dbReference type="Proteomes" id="UP000272025"/>
    </source>
</evidence>
<feature type="compositionally biased region" description="Low complexity" evidence="6">
    <location>
        <begin position="192"/>
        <end position="207"/>
    </location>
</feature>
<evidence type="ECO:0000256" key="1">
    <source>
        <dbReference type="ARBA" id="ARBA00022679"/>
    </source>
</evidence>
<feature type="compositionally biased region" description="Low complexity" evidence="6">
    <location>
        <begin position="172"/>
        <end position="183"/>
    </location>
</feature>
<feature type="compositionally biased region" description="Low complexity" evidence="6">
    <location>
        <begin position="694"/>
        <end position="705"/>
    </location>
</feature>
<evidence type="ECO:0000256" key="5">
    <source>
        <dbReference type="ARBA" id="ARBA00037982"/>
    </source>
</evidence>
<evidence type="ECO:0000256" key="2">
    <source>
        <dbReference type="ARBA" id="ARBA00022741"/>
    </source>
</evidence>
<dbReference type="RefSeq" id="XP_028465513.1">
    <property type="nucleotide sequence ID" value="XM_028614364.1"/>
</dbReference>
<feature type="region of interest" description="Disordered" evidence="6">
    <location>
        <begin position="32"/>
        <end position="223"/>
    </location>
</feature>
<dbReference type="GO" id="GO:0005634">
    <property type="term" value="C:nucleus"/>
    <property type="evidence" value="ECO:0007669"/>
    <property type="project" value="TreeGrafter"/>
</dbReference>
<feature type="domain" description="Protein kinase" evidence="7">
    <location>
        <begin position="842"/>
        <end position="1197"/>
    </location>
</feature>
<evidence type="ECO:0000259" key="7">
    <source>
        <dbReference type="PROSITE" id="PS50011"/>
    </source>
</evidence>
<dbReference type="PANTHER" id="PTHR11042:SF196">
    <property type="entry name" value="MITOSIS INHIBITOR PROTEIN KINASE SWE1"/>
    <property type="match status" value="1"/>
</dbReference>
<dbReference type="PROSITE" id="PS50011">
    <property type="entry name" value="PROTEIN_KINASE_DOM"/>
    <property type="match status" value="1"/>
</dbReference>
<dbReference type="EMBL" id="ML119057">
    <property type="protein sequence ID" value="ROT37707.1"/>
    <property type="molecule type" value="Genomic_DNA"/>
</dbReference>
<feature type="region of interest" description="Disordered" evidence="6">
    <location>
        <begin position="1212"/>
        <end position="1238"/>
    </location>
</feature>
<dbReference type="InterPro" id="IPR000719">
    <property type="entry name" value="Prot_kinase_dom"/>
</dbReference>
<dbReference type="Proteomes" id="UP000272025">
    <property type="component" value="Unassembled WGS sequence"/>
</dbReference>
<dbReference type="PANTHER" id="PTHR11042">
    <property type="entry name" value="EUKARYOTIC TRANSLATION INITIATION FACTOR 2-ALPHA KINASE EIF2-ALPHA KINASE -RELATED"/>
    <property type="match status" value="1"/>
</dbReference>
<feature type="region of interest" description="Disordered" evidence="6">
    <location>
        <begin position="1"/>
        <end position="20"/>
    </location>
</feature>
<dbReference type="Gene3D" id="1.10.510.10">
    <property type="entry name" value="Transferase(Phosphotransferase) domain 1"/>
    <property type="match status" value="1"/>
</dbReference>
<name>A0A3N2PT68_SODAK</name>
<dbReference type="SMART" id="SM00220">
    <property type="entry name" value="S_TKc"/>
    <property type="match status" value="1"/>
</dbReference>
<dbReference type="InterPro" id="IPR011009">
    <property type="entry name" value="Kinase-like_dom_sf"/>
</dbReference>
<feature type="compositionally biased region" description="Low complexity" evidence="6">
    <location>
        <begin position="635"/>
        <end position="652"/>
    </location>
</feature>
<dbReference type="GO" id="GO:0005737">
    <property type="term" value="C:cytoplasm"/>
    <property type="evidence" value="ECO:0007669"/>
    <property type="project" value="TreeGrafter"/>
</dbReference>
<feature type="compositionally biased region" description="Low complexity" evidence="6">
    <location>
        <begin position="592"/>
        <end position="602"/>
    </location>
</feature>
<evidence type="ECO:0000256" key="3">
    <source>
        <dbReference type="ARBA" id="ARBA00022777"/>
    </source>
</evidence>